<name>A0ACC1D5Y4_9NEOP</name>
<comment type="caution">
    <text evidence="1">The sequence shown here is derived from an EMBL/GenBank/DDBJ whole genome shotgun (WGS) entry which is preliminary data.</text>
</comment>
<gene>
    <name evidence="1" type="ORF">K1T71_005045</name>
</gene>
<proteinExistence type="predicted"/>
<protein>
    <submittedName>
        <fullName evidence="1">Uncharacterized protein</fullName>
    </submittedName>
</protein>
<evidence type="ECO:0000313" key="2">
    <source>
        <dbReference type="Proteomes" id="UP000824533"/>
    </source>
</evidence>
<sequence length="290" mass="33722">MTQKISTHTIDNSVRQKIVSCLSQQVSEYELLQSMYPNQGEIILPDKNILKDIYNFINKKSECIPSHLDFTLNLFIDKLKLELCINLPTEYPEEEPDIYLRCNQLNRQQESELNSKLTGYIKQIYIKGELCLYTIISWIPENIEDIKTEAVPITCEAPTEKDKSVVREEKFQRIWVYSHHIYNKKKREDIVKKAKELHICGFSLPGKPGVICVEGDSSSCVEWWKAIKSMSWQKIMIRKTEIFHATEANSVRKFSSFTELNLKMGDFSKYMSDLGFSLIFNEFFGLGSES</sequence>
<evidence type="ECO:0000313" key="1">
    <source>
        <dbReference type="EMBL" id="KAJ0179333.1"/>
    </source>
</evidence>
<keyword evidence="2" id="KW-1185">Reference proteome</keyword>
<dbReference type="Proteomes" id="UP000824533">
    <property type="component" value="Linkage Group LG08"/>
</dbReference>
<accession>A0ACC1D5Y4</accession>
<reference evidence="1 2" key="1">
    <citation type="journal article" date="2021" name="Front. Genet.">
        <title>Chromosome-Level Genome Assembly Reveals Significant Gene Expansion in the Toll and IMD Signaling Pathways of Dendrolimus kikuchii.</title>
        <authorList>
            <person name="Zhou J."/>
            <person name="Wu P."/>
            <person name="Xiong Z."/>
            <person name="Liu N."/>
            <person name="Zhao N."/>
            <person name="Ji M."/>
            <person name="Qiu Y."/>
            <person name="Yang B."/>
        </authorList>
    </citation>
    <scope>NUCLEOTIDE SEQUENCE [LARGE SCALE GENOMIC DNA]</scope>
    <source>
        <strain evidence="1">Ann1</strain>
    </source>
</reference>
<dbReference type="EMBL" id="CM034394">
    <property type="protein sequence ID" value="KAJ0179333.1"/>
    <property type="molecule type" value="Genomic_DNA"/>
</dbReference>
<organism evidence="1 2">
    <name type="scientific">Dendrolimus kikuchii</name>
    <dbReference type="NCBI Taxonomy" id="765133"/>
    <lineage>
        <taxon>Eukaryota</taxon>
        <taxon>Metazoa</taxon>
        <taxon>Ecdysozoa</taxon>
        <taxon>Arthropoda</taxon>
        <taxon>Hexapoda</taxon>
        <taxon>Insecta</taxon>
        <taxon>Pterygota</taxon>
        <taxon>Neoptera</taxon>
        <taxon>Endopterygota</taxon>
        <taxon>Lepidoptera</taxon>
        <taxon>Glossata</taxon>
        <taxon>Ditrysia</taxon>
        <taxon>Bombycoidea</taxon>
        <taxon>Lasiocampidae</taxon>
        <taxon>Dendrolimus</taxon>
    </lineage>
</organism>